<dbReference type="PANTHER" id="PTHR43772:SF2">
    <property type="entry name" value="PUTATIVE (AFU_ORTHOLOGUE AFUA_2G04480)-RELATED"/>
    <property type="match status" value="1"/>
</dbReference>
<evidence type="ECO:0000256" key="2">
    <source>
        <dbReference type="ARBA" id="ARBA00023277"/>
    </source>
</evidence>
<dbReference type="Gene3D" id="2.115.10.20">
    <property type="entry name" value="Glycosyl hydrolase domain, family 43"/>
    <property type="match status" value="1"/>
</dbReference>
<sequence length="298" mass="33541">MIDLWHVGFIDRSIEDVSTDAPKADEIVWLPLMGSFRFIADPFGLRRDDVLTIFAEAYDYRVKRGEIHYYQYDAERNLIGRGEALVTPFHLSYPYLIEDGGELYMLPEAHKSGVLTLYRCTRFPDRWAPVKTLLDIPAIDATVVKHDGQWWMFYALPGAEGKAMRELYIAHADDLMGPWTSHAANPVRTGFETSRPGGDPFVKDGALHLPMQDCVGTYGAAINLLRVDTLTPETFSATEVGRLTAEGLLEGYREGFHTLSGRDSVTFIDVKQIHKSAAEPFIKLQFKLRKALGMNKPG</sequence>
<evidence type="ECO:0000313" key="4">
    <source>
        <dbReference type="EMBL" id="MDC7684611.1"/>
    </source>
</evidence>
<reference evidence="4 5" key="1">
    <citation type="submission" date="2023-01" db="EMBL/GenBank/DDBJ databases">
        <title>Novel species of the genus Asticcacaulis isolated from rivers.</title>
        <authorList>
            <person name="Lu H."/>
        </authorList>
    </citation>
    <scope>NUCLEOTIDE SEQUENCE [LARGE SCALE GENOMIC DNA]</scope>
    <source>
        <strain evidence="4 5">BYS171W</strain>
    </source>
</reference>
<dbReference type="RefSeq" id="WP_272749082.1">
    <property type="nucleotide sequence ID" value="NZ_JAQQKX010000013.1"/>
</dbReference>
<dbReference type="InterPro" id="IPR056442">
    <property type="entry name" value="GINT1_N"/>
</dbReference>
<dbReference type="InterPro" id="IPR023296">
    <property type="entry name" value="Glyco_hydro_beta-prop_sf"/>
</dbReference>
<feature type="domain" description="Glucosamine inositolphosphorylceramide transferase 1 N-terminal" evidence="3">
    <location>
        <begin position="37"/>
        <end position="241"/>
    </location>
</feature>
<evidence type="ECO:0000313" key="5">
    <source>
        <dbReference type="Proteomes" id="UP001214854"/>
    </source>
</evidence>
<keyword evidence="5" id="KW-1185">Reference proteome</keyword>
<dbReference type="InterPro" id="IPR052176">
    <property type="entry name" value="Glycosyl_Hydrlase_43_Enz"/>
</dbReference>
<evidence type="ECO:0000256" key="1">
    <source>
        <dbReference type="ARBA" id="ARBA00022651"/>
    </source>
</evidence>
<dbReference type="PANTHER" id="PTHR43772">
    <property type="entry name" value="ENDO-1,4-BETA-XYLANASE"/>
    <property type="match status" value="1"/>
</dbReference>
<protein>
    <recommendedName>
        <fullName evidence="3">Glucosamine inositolphosphorylceramide transferase 1 N-terminal domain-containing protein</fullName>
    </recommendedName>
</protein>
<dbReference type="EMBL" id="JAQQKX010000013">
    <property type="protein sequence ID" value="MDC7684611.1"/>
    <property type="molecule type" value="Genomic_DNA"/>
</dbReference>
<evidence type="ECO:0000259" key="3">
    <source>
        <dbReference type="Pfam" id="PF24793"/>
    </source>
</evidence>
<gene>
    <name evidence="4" type="ORF">PQU92_15100</name>
</gene>
<dbReference type="SUPFAM" id="SSF75005">
    <property type="entry name" value="Arabinanase/levansucrase/invertase"/>
    <property type="match status" value="1"/>
</dbReference>
<keyword evidence="1" id="KW-0858">Xylan degradation</keyword>
<proteinExistence type="predicted"/>
<dbReference type="Proteomes" id="UP001214854">
    <property type="component" value="Unassembled WGS sequence"/>
</dbReference>
<accession>A0ABT5HX07</accession>
<dbReference type="Pfam" id="PF24793">
    <property type="entry name" value="GINT1_N"/>
    <property type="match status" value="1"/>
</dbReference>
<keyword evidence="1" id="KW-0624">Polysaccharide degradation</keyword>
<comment type="caution">
    <text evidence="4">The sequence shown here is derived from an EMBL/GenBank/DDBJ whole genome shotgun (WGS) entry which is preliminary data.</text>
</comment>
<organism evidence="4 5">
    <name type="scientific">Asticcacaulis aquaticus</name>
    <dbReference type="NCBI Taxonomy" id="2984212"/>
    <lineage>
        <taxon>Bacteria</taxon>
        <taxon>Pseudomonadati</taxon>
        <taxon>Pseudomonadota</taxon>
        <taxon>Alphaproteobacteria</taxon>
        <taxon>Caulobacterales</taxon>
        <taxon>Caulobacteraceae</taxon>
        <taxon>Asticcacaulis</taxon>
    </lineage>
</organism>
<name>A0ABT5HX07_9CAUL</name>
<keyword evidence="2" id="KW-0119">Carbohydrate metabolism</keyword>